<evidence type="ECO:0000313" key="7">
    <source>
        <dbReference type="EMBL" id="MBC1397632.1"/>
    </source>
</evidence>
<keyword evidence="4 5" id="KW-0472">Membrane</keyword>
<dbReference type="GO" id="GO:0016020">
    <property type="term" value="C:membrane"/>
    <property type="evidence" value="ECO:0007669"/>
    <property type="project" value="UniProtKB-SubCell"/>
</dbReference>
<dbReference type="InterPro" id="IPR051533">
    <property type="entry name" value="WaaL-like"/>
</dbReference>
<feature type="transmembrane region" description="Helical" evidence="5">
    <location>
        <begin position="377"/>
        <end position="397"/>
    </location>
</feature>
<evidence type="ECO:0000256" key="3">
    <source>
        <dbReference type="ARBA" id="ARBA00022989"/>
    </source>
</evidence>
<evidence type="ECO:0000256" key="5">
    <source>
        <dbReference type="SAM" id="Phobius"/>
    </source>
</evidence>
<feature type="transmembrane region" description="Helical" evidence="5">
    <location>
        <begin position="217"/>
        <end position="233"/>
    </location>
</feature>
<name>A0A841YBG5_9LIST</name>
<feature type="transmembrane region" description="Helical" evidence="5">
    <location>
        <begin position="80"/>
        <end position="100"/>
    </location>
</feature>
<feature type="transmembrane region" description="Helical" evidence="5">
    <location>
        <begin position="168"/>
        <end position="191"/>
    </location>
</feature>
<feature type="transmembrane region" description="Helical" evidence="5">
    <location>
        <begin position="135"/>
        <end position="156"/>
    </location>
</feature>
<feature type="transmembrane region" description="Helical" evidence="5">
    <location>
        <begin position="263"/>
        <end position="279"/>
    </location>
</feature>
<keyword evidence="7" id="KW-0436">Ligase</keyword>
<dbReference type="RefSeq" id="WP_115095461.1">
    <property type="nucleotide sequence ID" value="NZ_JAARPY010000002.1"/>
</dbReference>
<comment type="caution">
    <text evidence="7">The sequence shown here is derived from an EMBL/GenBank/DDBJ whole genome shotgun (WGS) entry which is preliminary data.</text>
</comment>
<protein>
    <submittedName>
        <fullName evidence="7">O-antigen ligase family protein</fullName>
    </submittedName>
</protein>
<dbReference type="PANTHER" id="PTHR37422:SF13">
    <property type="entry name" value="LIPOPOLYSACCHARIDE BIOSYNTHESIS PROTEIN PA4999-RELATED"/>
    <property type="match status" value="1"/>
</dbReference>
<dbReference type="Proteomes" id="UP000571128">
    <property type="component" value="Unassembled WGS sequence"/>
</dbReference>
<dbReference type="Pfam" id="PF04932">
    <property type="entry name" value="Wzy_C"/>
    <property type="match status" value="1"/>
</dbReference>
<dbReference type="AlphaFoldDB" id="A0A841YBG5"/>
<feature type="transmembrane region" description="Helical" evidence="5">
    <location>
        <begin position="57"/>
        <end position="74"/>
    </location>
</feature>
<evidence type="ECO:0000256" key="1">
    <source>
        <dbReference type="ARBA" id="ARBA00004141"/>
    </source>
</evidence>
<keyword evidence="3 5" id="KW-1133">Transmembrane helix</keyword>
<evidence type="ECO:0000259" key="6">
    <source>
        <dbReference type="Pfam" id="PF04932"/>
    </source>
</evidence>
<sequence>MNTNKFDIYILKKVVILIFCLAVGVLGAGNPIIYLVIPLVLIITLINVVKIDMILEYSFWFVVLTLFLGAYLSVPGFENIYLFRLLLPLHMLLLVIFGNFKWNDFRIYFNYILLLILLLLISVCSLFVADYVELGLRYCYFMVEIICIFILCFYHLKNKKQMKKLFQIISSIFNISLVLGLVENLTGWHLWLSGSNVYVTLTSKLQPTGFLYNTNDYALFMGILYPFAAYLFLEMKHKYLGRLLYIVTTFLTLYIIISTYSRIGMLVAIISITTVYFYQFKKRGSIILFILTPVLFLIIKFTSIGGLMSKTVYSAYTDKFTSTDAREHLYLLLIKIIRDSNFIGVGAGNVPNKLNNLLLGYTSDGYTTGHNYWLETFGNLGFVGFIVCICIFILFLFQLLKSGCLKKSPIPLLIWIAFLGASIALSTILEKRFLWFILAVGICLIKQAYKEGLNRDTC</sequence>
<keyword evidence="2 5" id="KW-0812">Transmembrane</keyword>
<feature type="transmembrane region" description="Helical" evidence="5">
    <location>
        <begin position="107"/>
        <end position="129"/>
    </location>
</feature>
<evidence type="ECO:0000256" key="2">
    <source>
        <dbReference type="ARBA" id="ARBA00022692"/>
    </source>
</evidence>
<evidence type="ECO:0000313" key="8">
    <source>
        <dbReference type="Proteomes" id="UP000571128"/>
    </source>
</evidence>
<evidence type="ECO:0000256" key="4">
    <source>
        <dbReference type="ARBA" id="ARBA00023136"/>
    </source>
</evidence>
<feature type="domain" description="O-antigen ligase-related" evidence="6">
    <location>
        <begin position="248"/>
        <end position="387"/>
    </location>
</feature>
<feature type="transmembrane region" description="Helical" evidence="5">
    <location>
        <begin position="32"/>
        <end position="50"/>
    </location>
</feature>
<feature type="transmembrane region" description="Helical" evidence="5">
    <location>
        <begin position="409"/>
        <end position="427"/>
    </location>
</feature>
<gene>
    <name evidence="7" type="ORF">HB844_01990</name>
</gene>
<dbReference type="EMBL" id="JAARPY010000002">
    <property type="protein sequence ID" value="MBC1397632.1"/>
    <property type="molecule type" value="Genomic_DNA"/>
</dbReference>
<dbReference type="PANTHER" id="PTHR37422">
    <property type="entry name" value="TEICHURONIC ACID BIOSYNTHESIS PROTEIN TUAE"/>
    <property type="match status" value="1"/>
</dbReference>
<reference evidence="7 8" key="1">
    <citation type="submission" date="2020-03" db="EMBL/GenBank/DDBJ databases">
        <title>Soil Listeria distribution.</title>
        <authorList>
            <person name="Liao J."/>
            <person name="Wiedmann M."/>
        </authorList>
    </citation>
    <scope>NUCLEOTIDE SEQUENCE [LARGE SCALE GENOMIC DNA]</scope>
    <source>
        <strain evidence="7 8">FSL L7-1645</strain>
    </source>
</reference>
<proteinExistence type="predicted"/>
<feature type="transmembrane region" description="Helical" evidence="5">
    <location>
        <begin position="240"/>
        <end position="257"/>
    </location>
</feature>
<dbReference type="GO" id="GO:0016874">
    <property type="term" value="F:ligase activity"/>
    <property type="evidence" value="ECO:0007669"/>
    <property type="project" value="UniProtKB-KW"/>
</dbReference>
<organism evidence="7 8">
    <name type="scientific">Listeria fleischmannii</name>
    <dbReference type="NCBI Taxonomy" id="1069827"/>
    <lineage>
        <taxon>Bacteria</taxon>
        <taxon>Bacillati</taxon>
        <taxon>Bacillota</taxon>
        <taxon>Bacilli</taxon>
        <taxon>Bacillales</taxon>
        <taxon>Listeriaceae</taxon>
        <taxon>Listeria</taxon>
    </lineage>
</organism>
<feature type="transmembrane region" description="Helical" evidence="5">
    <location>
        <begin position="286"/>
        <end position="308"/>
    </location>
</feature>
<comment type="subcellular location">
    <subcellularLocation>
        <location evidence="1">Membrane</location>
        <topology evidence="1">Multi-pass membrane protein</topology>
    </subcellularLocation>
</comment>
<dbReference type="InterPro" id="IPR007016">
    <property type="entry name" value="O-antigen_ligase-rel_domated"/>
</dbReference>
<accession>A0A841YBG5</accession>